<dbReference type="PANTHER" id="PTHR13914:SF0">
    <property type="entry name" value="PROLINE DEHYDROGENASE 1, MITOCHONDRIAL"/>
    <property type="match status" value="1"/>
</dbReference>
<dbReference type="GO" id="GO:0010133">
    <property type="term" value="P:L-proline catabolic process to L-glutamate"/>
    <property type="evidence" value="ECO:0007669"/>
    <property type="project" value="TreeGrafter"/>
</dbReference>
<comment type="caution">
    <text evidence="7">The sequence shown here is derived from an EMBL/GenBank/DDBJ whole genome shotgun (WGS) entry which is preliminary data.</text>
</comment>
<comment type="catalytic activity">
    <reaction evidence="5">
        <text>L-proline + a quinone = (S)-1-pyrroline-5-carboxylate + a quinol + H(+)</text>
        <dbReference type="Rhea" id="RHEA:23784"/>
        <dbReference type="ChEBI" id="CHEBI:15378"/>
        <dbReference type="ChEBI" id="CHEBI:17388"/>
        <dbReference type="ChEBI" id="CHEBI:24646"/>
        <dbReference type="ChEBI" id="CHEBI:60039"/>
        <dbReference type="ChEBI" id="CHEBI:132124"/>
        <dbReference type="EC" id="1.5.5.2"/>
    </reaction>
</comment>
<evidence type="ECO:0000313" key="8">
    <source>
        <dbReference type="Proteomes" id="UP000749559"/>
    </source>
</evidence>
<comment type="function">
    <text evidence="5">Converts proline to delta-1-pyrroline-5-carboxylate.</text>
</comment>
<keyword evidence="5" id="KW-0285">Flavoprotein</keyword>
<comment type="cofactor">
    <cofactor evidence="5">
        <name>FAD</name>
        <dbReference type="ChEBI" id="CHEBI:57692"/>
    </cofactor>
</comment>
<evidence type="ECO:0000256" key="5">
    <source>
        <dbReference type="RuleBase" id="RU364054"/>
    </source>
</evidence>
<evidence type="ECO:0000259" key="6">
    <source>
        <dbReference type="Pfam" id="PF01619"/>
    </source>
</evidence>
<dbReference type="GO" id="GO:0005739">
    <property type="term" value="C:mitochondrion"/>
    <property type="evidence" value="ECO:0007669"/>
    <property type="project" value="TreeGrafter"/>
</dbReference>
<keyword evidence="8" id="KW-1185">Reference proteome</keyword>
<sequence length="259" mass="30155">MPDTKMTVSYNTVCLVPYAKHKDVRVMIDAEQTYFQPAISRFTMEMMRKYNTEKAIIFNTYQCYLKEAYNNIIVDFNLSQREDFYFGCKLVRGAYMEQESQRAEMIGYEDPINPGYDATTAMYEKVLTEGMDQIVQRERGRIALMVASHNEDTVRFTVQKMKDYGIHPDDKVICFGQLLGMCDQISFPLGQAGFSVYKYVPYGPVEEVMPYLSRRAQENSGVISSKVQKERDLLWDEFTRRRKSGELRVKPEARLVAQM</sequence>
<keyword evidence="5" id="KW-0274">FAD</keyword>
<dbReference type="Proteomes" id="UP000749559">
    <property type="component" value="Unassembled WGS sequence"/>
</dbReference>
<gene>
    <name evidence="7" type="ORF">OFUS_LOCUS24358</name>
</gene>
<comment type="pathway">
    <text evidence="1">Amino-acid degradation; L-proline degradation into L-glutamate; L-glutamate from L-proline: step 1/2.</text>
</comment>
<reference evidence="7" key="1">
    <citation type="submission" date="2022-03" db="EMBL/GenBank/DDBJ databases">
        <authorList>
            <person name="Martin C."/>
        </authorList>
    </citation>
    <scope>NUCLEOTIDE SEQUENCE</scope>
</reference>
<evidence type="ECO:0000256" key="3">
    <source>
        <dbReference type="ARBA" id="ARBA00023002"/>
    </source>
</evidence>
<dbReference type="Gene3D" id="3.20.20.220">
    <property type="match status" value="1"/>
</dbReference>
<organism evidence="7 8">
    <name type="scientific">Owenia fusiformis</name>
    <name type="common">Polychaete worm</name>
    <dbReference type="NCBI Taxonomy" id="6347"/>
    <lineage>
        <taxon>Eukaryota</taxon>
        <taxon>Metazoa</taxon>
        <taxon>Spiralia</taxon>
        <taxon>Lophotrochozoa</taxon>
        <taxon>Annelida</taxon>
        <taxon>Polychaeta</taxon>
        <taxon>Sedentaria</taxon>
        <taxon>Canalipalpata</taxon>
        <taxon>Sabellida</taxon>
        <taxon>Oweniida</taxon>
        <taxon>Oweniidae</taxon>
        <taxon>Owenia</taxon>
    </lineage>
</organism>
<dbReference type="EC" id="1.5.5.2" evidence="5"/>
<dbReference type="OrthoDB" id="5464at2759"/>
<evidence type="ECO:0000256" key="2">
    <source>
        <dbReference type="ARBA" id="ARBA00005869"/>
    </source>
</evidence>
<evidence type="ECO:0000256" key="4">
    <source>
        <dbReference type="ARBA" id="ARBA00023062"/>
    </source>
</evidence>
<proteinExistence type="inferred from homology"/>
<keyword evidence="3 5" id="KW-0560">Oxidoreductase</keyword>
<dbReference type="SUPFAM" id="SSF51730">
    <property type="entry name" value="FAD-linked oxidoreductase"/>
    <property type="match status" value="1"/>
</dbReference>
<dbReference type="InterPro" id="IPR029041">
    <property type="entry name" value="FAD-linked_oxidoreductase-like"/>
</dbReference>
<keyword evidence="4 5" id="KW-0642">Proline metabolism</keyword>
<dbReference type="PANTHER" id="PTHR13914">
    <property type="entry name" value="PROLINE OXIDASE"/>
    <property type="match status" value="1"/>
</dbReference>
<dbReference type="InterPro" id="IPR015659">
    <property type="entry name" value="Proline_oxidase"/>
</dbReference>
<dbReference type="GO" id="GO:0004657">
    <property type="term" value="F:proline dehydrogenase activity"/>
    <property type="evidence" value="ECO:0007669"/>
    <property type="project" value="UniProtKB-EC"/>
</dbReference>
<dbReference type="AlphaFoldDB" id="A0A8S4Q9D1"/>
<evidence type="ECO:0000256" key="1">
    <source>
        <dbReference type="ARBA" id="ARBA00004739"/>
    </source>
</evidence>
<protein>
    <recommendedName>
        <fullName evidence="5">Proline dehydrogenase</fullName>
        <ecNumber evidence="5">1.5.5.2</ecNumber>
    </recommendedName>
</protein>
<feature type="domain" description="Proline dehydrogenase" evidence="6">
    <location>
        <begin position="14"/>
        <end position="222"/>
    </location>
</feature>
<dbReference type="Pfam" id="PF01619">
    <property type="entry name" value="Pro_dh"/>
    <property type="match status" value="1"/>
</dbReference>
<dbReference type="GO" id="GO:0071949">
    <property type="term" value="F:FAD binding"/>
    <property type="evidence" value="ECO:0007669"/>
    <property type="project" value="TreeGrafter"/>
</dbReference>
<comment type="similarity">
    <text evidence="2 5">Belongs to the proline oxidase family.</text>
</comment>
<accession>A0A8S4Q9D1</accession>
<dbReference type="EMBL" id="CAIIXF020000012">
    <property type="protein sequence ID" value="CAH1800479.1"/>
    <property type="molecule type" value="Genomic_DNA"/>
</dbReference>
<name>A0A8S4Q9D1_OWEFU</name>
<dbReference type="InterPro" id="IPR002872">
    <property type="entry name" value="Proline_DH_dom"/>
</dbReference>
<evidence type="ECO:0000313" key="7">
    <source>
        <dbReference type="EMBL" id="CAH1800479.1"/>
    </source>
</evidence>